<dbReference type="HOGENOM" id="CLU_2906515_0_0_1"/>
<feature type="chain" id="PRO_5002817141" evidence="1">
    <location>
        <begin position="26"/>
        <end position="62"/>
    </location>
</feature>
<proteinExistence type="predicted"/>
<accession>B4M2L5</accession>
<feature type="signal peptide" evidence="1">
    <location>
        <begin position="1"/>
        <end position="25"/>
    </location>
</feature>
<name>B4M2L5_DROVI</name>
<evidence type="ECO:0000256" key="1">
    <source>
        <dbReference type="SAM" id="SignalP"/>
    </source>
</evidence>
<dbReference type="InParanoid" id="B4M2L5"/>
<gene>
    <name evidence="2" type="primary">Dvir\GJ18633</name>
    <name evidence="2" type="ORF">Dvir_GJ18633</name>
</gene>
<reference evidence="2 3" key="1">
    <citation type="journal article" date="2007" name="Nature">
        <title>Evolution of genes and genomes on the Drosophila phylogeny.</title>
        <authorList>
            <consortium name="Drosophila 12 Genomes Consortium"/>
            <person name="Clark A.G."/>
            <person name="Eisen M.B."/>
            <person name="Smith D.R."/>
            <person name="Bergman C.M."/>
            <person name="Oliver B."/>
            <person name="Markow T.A."/>
            <person name="Kaufman T.C."/>
            <person name="Kellis M."/>
            <person name="Gelbart W."/>
            <person name="Iyer V.N."/>
            <person name="Pollard D.A."/>
            <person name="Sackton T.B."/>
            <person name="Larracuente A.M."/>
            <person name="Singh N.D."/>
            <person name="Abad J.P."/>
            <person name="Abt D.N."/>
            <person name="Adryan B."/>
            <person name="Aguade M."/>
            <person name="Akashi H."/>
            <person name="Anderson W.W."/>
            <person name="Aquadro C.F."/>
            <person name="Ardell D.H."/>
            <person name="Arguello R."/>
            <person name="Artieri C.G."/>
            <person name="Barbash D.A."/>
            <person name="Barker D."/>
            <person name="Barsanti P."/>
            <person name="Batterham P."/>
            <person name="Batzoglou S."/>
            <person name="Begun D."/>
            <person name="Bhutkar A."/>
            <person name="Blanco E."/>
            <person name="Bosak S.A."/>
            <person name="Bradley R.K."/>
            <person name="Brand A.D."/>
            <person name="Brent M.R."/>
            <person name="Brooks A.N."/>
            <person name="Brown R.H."/>
            <person name="Butlin R.K."/>
            <person name="Caggese C."/>
            <person name="Calvi B.R."/>
            <person name="Bernardo de Carvalho A."/>
            <person name="Caspi A."/>
            <person name="Castrezana S."/>
            <person name="Celniker S.E."/>
            <person name="Chang J.L."/>
            <person name="Chapple C."/>
            <person name="Chatterji S."/>
            <person name="Chinwalla A."/>
            <person name="Civetta A."/>
            <person name="Clifton S.W."/>
            <person name="Comeron J.M."/>
            <person name="Costello J.C."/>
            <person name="Coyne J.A."/>
            <person name="Daub J."/>
            <person name="David R.G."/>
            <person name="Delcher A.L."/>
            <person name="Delehaunty K."/>
            <person name="Do C.B."/>
            <person name="Ebling H."/>
            <person name="Edwards K."/>
            <person name="Eickbush T."/>
            <person name="Evans J.D."/>
            <person name="Filipski A."/>
            <person name="Findeiss S."/>
            <person name="Freyhult E."/>
            <person name="Fulton L."/>
            <person name="Fulton R."/>
            <person name="Garcia A.C."/>
            <person name="Gardiner A."/>
            <person name="Garfield D.A."/>
            <person name="Garvin B.E."/>
            <person name="Gibson G."/>
            <person name="Gilbert D."/>
            <person name="Gnerre S."/>
            <person name="Godfrey J."/>
            <person name="Good R."/>
            <person name="Gotea V."/>
            <person name="Gravely B."/>
            <person name="Greenberg A.J."/>
            <person name="Griffiths-Jones S."/>
            <person name="Gross S."/>
            <person name="Guigo R."/>
            <person name="Gustafson E.A."/>
            <person name="Haerty W."/>
            <person name="Hahn M.W."/>
            <person name="Halligan D.L."/>
            <person name="Halpern A.L."/>
            <person name="Halter G.M."/>
            <person name="Han M.V."/>
            <person name="Heger A."/>
            <person name="Hillier L."/>
            <person name="Hinrichs A.S."/>
            <person name="Holmes I."/>
            <person name="Hoskins R.A."/>
            <person name="Hubisz M.J."/>
            <person name="Hultmark D."/>
            <person name="Huntley M.A."/>
            <person name="Jaffe D.B."/>
            <person name="Jagadeeshan S."/>
            <person name="Jeck W.R."/>
            <person name="Johnson J."/>
            <person name="Jones C.D."/>
            <person name="Jordan W.C."/>
            <person name="Karpen G.H."/>
            <person name="Kataoka E."/>
            <person name="Keightley P.D."/>
            <person name="Kheradpour P."/>
            <person name="Kirkness E.F."/>
            <person name="Koerich L.B."/>
            <person name="Kristiansen K."/>
            <person name="Kudrna D."/>
            <person name="Kulathinal R.J."/>
            <person name="Kumar S."/>
            <person name="Kwok R."/>
            <person name="Lander E."/>
            <person name="Langley C.H."/>
            <person name="Lapoint R."/>
            <person name="Lazzaro B.P."/>
            <person name="Lee S.J."/>
            <person name="Levesque L."/>
            <person name="Li R."/>
            <person name="Lin C.F."/>
            <person name="Lin M.F."/>
            <person name="Lindblad-Toh K."/>
            <person name="Llopart A."/>
            <person name="Long M."/>
            <person name="Low L."/>
            <person name="Lozovsky E."/>
            <person name="Lu J."/>
            <person name="Luo M."/>
            <person name="Machado C.A."/>
            <person name="Makalowski W."/>
            <person name="Marzo M."/>
            <person name="Matsuda M."/>
            <person name="Matzkin L."/>
            <person name="McAllister B."/>
            <person name="McBride C.S."/>
            <person name="McKernan B."/>
            <person name="McKernan K."/>
            <person name="Mendez-Lago M."/>
            <person name="Minx P."/>
            <person name="Mollenhauer M.U."/>
            <person name="Montooth K."/>
            <person name="Mount S.M."/>
            <person name="Mu X."/>
            <person name="Myers E."/>
            <person name="Negre B."/>
            <person name="Newfeld S."/>
            <person name="Nielsen R."/>
            <person name="Noor M.A."/>
            <person name="O'Grady P."/>
            <person name="Pachter L."/>
            <person name="Papaceit M."/>
            <person name="Parisi M.J."/>
            <person name="Parisi M."/>
            <person name="Parts L."/>
            <person name="Pedersen J.S."/>
            <person name="Pesole G."/>
            <person name="Phillippy A.M."/>
            <person name="Ponting C.P."/>
            <person name="Pop M."/>
            <person name="Porcelli D."/>
            <person name="Powell J.R."/>
            <person name="Prohaska S."/>
            <person name="Pruitt K."/>
            <person name="Puig M."/>
            <person name="Quesneville H."/>
            <person name="Ram K.R."/>
            <person name="Rand D."/>
            <person name="Rasmussen M.D."/>
            <person name="Reed L.K."/>
            <person name="Reenan R."/>
            <person name="Reily A."/>
            <person name="Remington K.A."/>
            <person name="Rieger T.T."/>
            <person name="Ritchie M.G."/>
            <person name="Robin C."/>
            <person name="Rogers Y.H."/>
            <person name="Rohde C."/>
            <person name="Rozas J."/>
            <person name="Rubenfield M.J."/>
            <person name="Ruiz A."/>
            <person name="Russo S."/>
            <person name="Salzberg S.L."/>
            <person name="Sanchez-Gracia A."/>
            <person name="Saranga D.J."/>
            <person name="Sato H."/>
            <person name="Schaeffer S.W."/>
            <person name="Schatz M.C."/>
            <person name="Schlenke T."/>
            <person name="Schwartz R."/>
            <person name="Segarra C."/>
            <person name="Singh R.S."/>
            <person name="Sirot L."/>
            <person name="Sirota M."/>
            <person name="Sisneros N.B."/>
            <person name="Smith C.D."/>
            <person name="Smith T.F."/>
            <person name="Spieth J."/>
            <person name="Stage D.E."/>
            <person name="Stark A."/>
            <person name="Stephan W."/>
            <person name="Strausberg R.L."/>
            <person name="Strempel S."/>
            <person name="Sturgill D."/>
            <person name="Sutton G."/>
            <person name="Sutton G.G."/>
            <person name="Tao W."/>
            <person name="Teichmann S."/>
            <person name="Tobari Y.N."/>
            <person name="Tomimura Y."/>
            <person name="Tsolas J.M."/>
            <person name="Valente V.L."/>
            <person name="Venter E."/>
            <person name="Venter J.C."/>
            <person name="Vicario S."/>
            <person name="Vieira F.G."/>
            <person name="Vilella A.J."/>
            <person name="Villasante A."/>
            <person name="Walenz B."/>
            <person name="Wang J."/>
            <person name="Wasserman M."/>
            <person name="Watts T."/>
            <person name="Wilson D."/>
            <person name="Wilson R.K."/>
            <person name="Wing R.A."/>
            <person name="Wolfner M.F."/>
            <person name="Wong A."/>
            <person name="Wong G.K."/>
            <person name="Wu C.I."/>
            <person name="Wu G."/>
            <person name="Yamamoto D."/>
            <person name="Yang H.P."/>
            <person name="Yang S.P."/>
            <person name="Yorke J.A."/>
            <person name="Yoshida K."/>
            <person name="Zdobnov E."/>
            <person name="Zhang P."/>
            <person name="Zhang Y."/>
            <person name="Zimin A.V."/>
            <person name="Baldwin J."/>
            <person name="Abdouelleil A."/>
            <person name="Abdulkadir J."/>
            <person name="Abebe A."/>
            <person name="Abera B."/>
            <person name="Abreu J."/>
            <person name="Acer S.C."/>
            <person name="Aftuck L."/>
            <person name="Alexander A."/>
            <person name="An P."/>
            <person name="Anderson E."/>
            <person name="Anderson S."/>
            <person name="Arachi H."/>
            <person name="Azer M."/>
            <person name="Bachantsang P."/>
            <person name="Barry A."/>
            <person name="Bayul T."/>
            <person name="Berlin A."/>
            <person name="Bessette D."/>
            <person name="Bloom T."/>
            <person name="Blye J."/>
            <person name="Boguslavskiy L."/>
            <person name="Bonnet C."/>
            <person name="Boukhgalter B."/>
            <person name="Bourzgui I."/>
            <person name="Brown A."/>
            <person name="Cahill P."/>
            <person name="Channer S."/>
            <person name="Cheshatsang Y."/>
            <person name="Chuda L."/>
            <person name="Citroen M."/>
            <person name="Collymore A."/>
            <person name="Cooke P."/>
            <person name="Costello M."/>
            <person name="D'Aco K."/>
            <person name="Daza R."/>
            <person name="De Haan G."/>
            <person name="DeGray S."/>
            <person name="DeMaso C."/>
            <person name="Dhargay N."/>
            <person name="Dooley K."/>
            <person name="Dooley E."/>
            <person name="Doricent M."/>
            <person name="Dorje P."/>
            <person name="Dorjee K."/>
            <person name="Dupes A."/>
            <person name="Elong R."/>
            <person name="Falk J."/>
            <person name="Farina A."/>
            <person name="Faro S."/>
            <person name="Ferguson D."/>
            <person name="Fisher S."/>
            <person name="Foley C.D."/>
            <person name="Franke A."/>
            <person name="Friedrich D."/>
            <person name="Gadbois L."/>
            <person name="Gearin G."/>
            <person name="Gearin C.R."/>
            <person name="Giannoukos G."/>
            <person name="Goode T."/>
            <person name="Graham J."/>
            <person name="Grandbois E."/>
            <person name="Grewal S."/>
            <person name="Gyaltsen K."/>
            <person name="Hafez N."/>
            <person name="Hagos B."/>
            <person name="Hall J."/>
            <person name="Henson C."/>
            <person name="Hollinger A."/>
            <person name="Honan T."/>
            <person name="Huard M.D."/>
            <person name="Hughes L."/>
            <person name="Hurhula B."/>
            <person name="Husby M.E."/>
            <person name="Kamat A."/>
            <person name="Kanga B."/>
            <person name="Kashin S."/>
            <person name="Khazanovich D."/>
            <person name="Kisner P."/>
            <person name="Lance K."/>
            <person name="Lara M."/>
            <person name="Lee W."/>
            <person name="Lennon N."/>
            <person name="Letendre F."/>
            <person name="LeVine R."/>
            <person name="Lipovsky A."/>
            <person name="Liu X."/>
            <person name="Liu J."/>
            <person name="Liu S."/>
            <person name="Lokyitsang T."/>
            <person name="Lokyitsang Y."/>
            <person name="Lubonja R."/>
            <person name="Lui A."/>
            <person name="MacDonald P."/>
            <person name="Magnisalis V."/>
            <person name="Maru K."/>
            <person name="Matthews C."/>
            <person name="McCusker W."/>
            <person name="McDonough S."/>
            <person name="Mehta T."/>
            <person name="Meldrim J."/>
            <person name="Meneus L."/>
            <person name="Mihai O."/>
            <person name="Mihalev A."/>
            <person name="Mihova T."/>
            <person name="Mittelman R."/>
            <person name="Mlenga V."/>
            <person name="Montmayeur A."/>
            <person name="Mulrain L."/>
            <person name="Navidi A."/>
            <person name="Naylor J."/>
            <person name="Negash T."/>
            <person name="Nguyen T."/>
            <person name="Nguyen N."/>
            <person name="Nicol R."/>
            <person name="Norbu C."/>
            <person name="Norbu N."/>
            <person name="Novod N."/>
            <person name="O'Neill B."/>
            <person name="Osman S."/>
            <person name="Markiewicz E."/>
            <person name="Oyono O.L."/>
            <person name="Patti C."/>
            <person name="Phunkhang P."/>
            <person name="Pierre F."/>
            <person name="Priest M."/>
            <person name="Raghuraman S."/>
            <person name="Rege F."/>
            <person name="Reyes R."/>
            <person name="Rise C."/>
            <person name="Rogov P."/>
            <person name="Ross K."/>
            <person name="Ryan E."/>
            <person name="Settipalli S."/>
            <person name="Shea T."/>
            <person name="Sherpa N."/>
            <person name="Shi L."/>
            <person name="Shih D."/>
            <person name="Sparrow T."/>
            <person name="Spaulding J."/>
            <person name="Stalker J."/>
            <person name="Stange-Thomann N."/>
            <person name="Stavropoulos S."/>
            <person name="Stone C."/>
            <person name="Strader C."/>
            <person name="Tesfaye S."/>
            <person name="Thomson T."/>
            <person name="Thoulutsang Y."/>
            <person name="Thoulutsang D."/>
            <person name="Topham K."/>
            <person name="Topping I."/>
            <person name="Tsamla T."/>
            <person name="Vassiliev H."/>
            <person name="Vo A."/>
            <person name="Wangchuk T."/>
            <person name="Wangdi T."/>
            <person name="Weiand M."/>
            <person name="Wilkinson J."/>
            <person name="Wilson A."/>
            <person name="Yadav S."/>
            <person name="Young G."/>
            <person name="Yu Q."/>
            <person name="Zembek L."/>
            <person name="Zhong D."/>
            <person name="Zimmer A."/>
            <person name="Zwirko Z."/>
            <person name="Jaffe D.B."/>
            <person name="Alvarez P."/>
            <person name="Brockman W."/>
            <person name="Butler J."/>
            <person name="Chin C."/>
            <person name="Gnerre S."/>
            <person name="Grabherr M."/>
            <person name="Kleber M."/>
            <person name="Mauceli E."/>
            <person name="MacCallum I."/>
        </authorList>
    </citation>
    <scope>NUCLEOTIDE SEQUENCE [LARGE SCALE GENOMIC DNA]</scope>
    <source>
        <strain evidence="3">Tucson 15010-1051.87</strain>
    </source>
</reference>
<dbReference type="EMBL" id="CH940651">
    <property type="protein sequence ID" value="EDW65919.1"/>
    <property type="molecule type" value="Genomic_DNA"/>
</dbReference>
<evidence type="ECO:0000313" key="3">
    <source>
        <dbReference type="Proteomes" id="UP000008792"/>
    </source>
</evidence>
<keyword evidence="3" id="KW-1185">Reference proteome</keyword>
<dbReference type="OMA" id="KAFPHFF"/>
<sequence>MRFFSMVSLLLLLVVMLLLLDQGYGRNLPVRMRAQRQTAGKAFPHFFQLVLNIMSSLHQIEY</sequence>
<dbReference type="Proteomes" id="UP000008792">
    <property type="component" value="Unassembled WGS sequence"/>
</dbReference>
<dbReference type="AlphaFoldDB" id="B4M2L5"/>
<evidence type="ECO:0000313" key="2">
    <source>
        <dbReference type="EMBL" id="EDW65919.1"/>
    </source>
</evidence>
<protein>
    <submittedName>
        <fullName evidence="2">Uncharacterized protein</fullName>
    </submittedName>
</protein>
<organism evidence="2 3">
    <name type="scientific">Drosophila virilis</name>
    <name type="common">Fruit fly</name>
    <dbReference type="NCBI Taxonomy" id="7244"/>
    <lineage>
        <taxon>Eukaryota</taxon>
        <taxon>Metazoa</taxon>
        <taxon>Ecdysozoa</taxon>
        <taxon>Arthropoda</taxon>
        <taxon>Hexapoda</taxon>
        <taxon>Insecta</taxon>
        <taxon>Pterygota</taxon>
        <taxon>Neoptera</taxon>
        <taxon>Endopterygota</taxon>
        <taxon>Diptera</taxon>
        <taxon>Brachycera</taxon>
        <taxon>Muscomorpha</taxon>
        <taxon>Ephydroidea</taxon>
        <taxon>Drosophilidae</taxon>
        <taxon>Drosophila</taxon>
    </lineage>
</organism>
<keyword evidence="1" id="KW-0732">Signal</keyword>